<accession>A0A518I9V6</accession>
<keyword evidence="2" id="KW-0812">Transmembrane</keyword>
<evidence type="ECO:0000313" key="4">
    <source>
        <dbReference type="Proteomes" id="UP000318313"/>
    </source>
</evidence>
<feature type="compositionally biased region" description="Low complexity" evidence="1">
    <location>
        <begin position="345"/>
        <end position="370"/>
    </location>
</feature>
<feature type="compositionally biased region" description="Basic residues" evidence="1">
    <location>
        <begin position="1"/>
        <end position="28"/>
    </location>
</feature>
<proteinExistence type="predicted"/>
<feature type="region of interest" description="Disordered" evidence="1">
    <location>
        <begin position="1185"/>
        <end position="1213"/>
    </location>
</feature>
<reference evidence="3 4" key="1">
    <citation type="submission" date="2019-03" db="EMBL/GenBank/DDBJ databases">
        <title>Deep-cultivation of Planctomycetes and their phenomic and genomic characterization uncovers novel biology.</title>
        <authorList>
            <person name="Wiegand S."/>
            <person name="Jogler M."/>
            <person name="Boedeker C."/>
            <person name="Pinto D."/>
            <person name="Vollmers J."/>
            <person name="Rivas-Marin E."/>
            <person name="Kohn T."/>
            <person name="Peeters S.H."/>
            <person name="Heuer A."/>
            <person name="Rast P."/>
            <person name="Oberbeckmann S."/>
            <person name="Bunk B."/>
            <person name="Jeske O."/>
            <person name="Meyerdierks A."/>
            <person name="Storesund J.E."/>
            <person name="Kallscheuer N."/>
            <person name="Luecker S."/>
            <person name="Lage O.M."/>
            <person name="Pohl T."/>
            <person name="Merkel B.J."/>
            <person name="Hornburger P."/>
            <person name="Mueller R.-W."/>
            <person name="Bruemmer F."/>
            <person name="Labrenz M."/>
            <person name="Spormann A.M."/>
            <person name="Op den Camp H."/>
            <person name="Overmann J."/>
            <person name="Amann R."/>
            <person name="Jetten M.S.M."/>
            <person name="Mascher T."/>
            <person name="Medema M.H."/>
            <person name="Devos D.P."/>
            <person name="Kaster A.-K."/>
            <person name="Ovreas L."/>
            <person name="Rohde M."/>
            <person name="Galperin M.Y."/>
            <person name="Jogler C."/>
        </authorList>
    </citation>
    <scope>NUCLEOTIDE SEQUENCE [LARGE SCALE GENOMIC DNA]</scope>
    <source>
        <strain evidence="3 4">Enr17</strain>
    </source>
</reference>
<keyword evidence="4" id="KW-1185">Reference proteome</keyword>
<evidence type="ECO:0000313" key="3">
    <source>
        <dbReference type="EMBL" id="QDV49905.1"/>
    </source>
</evidence>
<dbReference type="OrthoDB" id="271912at2"/>
<feature type="transmembrane region" description="Helical" evidence="2">
    <location>
        <begin position="789"/>
        <end position="811"/>
    </location>
</feature>
<feature type="region of interest" description="Disordered" evidence="1">
    <location>
        <begin position="197"/>
        <end position="225"/>
    </location>
</feature>
<feature type="region of interest" description="Disordered" evidence="1">
    <location>
        <begin position="1"/>
        <end position="103"/>
    </location>
</feature>
<dbReference type="Proteomes" id="UP000318313">
    <property type="component" value="Chromosome"/>
</dbReference>
<feature type="compositionally biased region" description="Basic and acidic residues" evidence="1">
    <location>
        <begin position="57"/>
        <end position="70"/>
    </location>
</feature>
<organism evidence="3 4">
    <name type="scientific">Gimesia fumaroli</name>
    <dbReference type="NCBI Taxonomy" id="2527976"/>
    <lineage>
        <taxon>Bacteria</taxon>
        <taxon>Pseudomonadati</taxon>
        <taxon>Planctomycetota</taxon>
        <taxon>Planctomycetia</taxon>
        <taxon>Planctomycetales</taxon>
        <taxon>Planctomycetaceae</taxon>
        <taxon>Gimesia</taxon>
    </lineage>
</organism>
<feature type="transmembrane region" description="Helical" evidence="2">
    <location>
        <begin position="515"/>
        <end position="538"/>
    </location>
</feature>
<sequence length="1320" mass="146497">MKRSVQKKKKATQRRPTRGSALPKRRAEKPRSAMKAMQQRLGNRATQSLIGSSGAASKKEGRQDAKKEPEPETENQTANRSRVADTQAALPTTAIENPVVASTPISAQTVSTKSTESFFVKFLHSSATQIADQMGSIGDRLGMDFQSDRREYLQEAPTLTAYLPQDDVTVQARENAGPAEFSEMPGAEEVVLPPPEKAESMTDAETTVPAQPEGDNVGIDPGTKPQFRADGEADTSRMGHVTNAANQTANQAAQQVAEEIEANTSASRIIPVSVDRQERIEIAESGTTQPTEQSAEMLEYFDTDVGNDVRAIADADFAPLLNAVLAEPRNQVEAAAEQRDAERNQAFADAQAEADVATDQARADQQQAIAEGQAEVQAEKEKGVAEQQEQLAQFNTEVAHRYQSHQAEVAGKITEEQERANRTIDKAKEEAEQERKNAEEKAEHEKREREKNRPKEKKNLLGRIVSSVKRAVSRWKDALVKAVKKVFSEAKKVVTRVLDTAKKVAVGIINRLRDVVVGMIQTFASGLKILVVALLIAFPKLRAKVNAAIDVVVENAVEVVNAIAKRLEDTVVVLIDRVQSVVTKIMDLFELVIVTQIQIVGAILNGEFLDAAKILFLAACKAVGIPGEEFLSILSDARDAFMDIIKQPARFLKSLIHSVGQGMSRFMSNFRQHFVGGITGWIFGAFAAGGITLPKTFTLKSVFSMLLEIFGFTYQYIRGKVVEMVGERNVAVVEDVMAKVKSLFTEGPGIIWEWIKDKMAEVKQKIVDAVSEWLITQLIMKAANKLASMFTPVGAFVQAVLMMYNTMMFFIERIKEIFVWVKSITSSFTRMAKGMVGAAAEWIEQAMANSIPLIIAFLARLVGLGDIGDKIKSVVSKLRQPIDKVIEFVVEKLVAFGKKVWGGIKSGAQQVANWWDAKEEFKDEEGKQHHLYFELDEDGKSARLMVASDPMDFEEYLKQLRDSGRTDEHNELEPCYAPIREAKATIKQGNKNEKRLDTVPTHVNRLAKKMDKSRQPSHKEDPVLEWVHLVLDGAGLIPVLGVFPDAINAGIYLIEGDWEGVGFSAAGMIPIFGHGATVTKHGIKVTKEALEKVGKEGVETGIRYAKRMATNSVKHRFTLKEYDELIAFWETQIQEQLNPKKRQEYRKYIETLRDLQKGKPTKPHFRQTEMEMQYLYGQIGSSPNQPFTKTGSIARKKDGSLSRRPPKGSTVPDIHGSELMVEVKSDRLIHSNGNIDVNAILKMLQGGTRKRSLRKQIAQRVQITGHGRLQTVLLDLRGQSPTDAQIEKITKIVADDLSQYLTSELGNQIRFPIEHVQVVF</sequence>
<dbReference type="CDD" id="cd20745">
    <property type="entry name" value="FIX_RhsA_AHH_HNH-like"/>
    <property type="match status" value="1"/>
</dbReference>
<name>A0A518I9V6_9PLAN</name>
<feature type="transmembrane region" description="Helical" evidence="2">
    <location>
        <begin position="673"/>
        <end position="691"/>
    </location>
</feature>
<protein>
    <submittedName>
        <fullName evidence="3">Uncharacterized protein</fullName>
    </submittedName>
</protein>
<dbReference type="RefSeq" id="WP_145308020.1">
    <property type="nucleotide sequence ID" value="NZ_CP037452.1"/>
</dbReference>
<dbReference type="EMBL" id="CP037452">
    <property type="protein sequence ID" value="QDV49905.1"/>
    <property type="molecule type" value="Genomic_DNA"/>
</dbReference>
<keyword evidence="2" id="KW-0472">Membrane</keyword>
<gene>
    <name evidence="3" type="ORF">Enr17x_19260</name>
</gene>
<feature type="transmembrane region" description="Helical" evidence="2">
    <location>
        <begin position="697"/>
        <end position="717"/>
    </location>
</feature>
<feature type="compositionally biased region" description="Polar residues" evidence="1">
    <location>
        <begin position="40"/>
        <end position="55"/>
    </location>
</feature>
<feature type="region of interest" description="Disordered" evidence="1">
    <location>
        <begin position="426"/>
        <end position="458"/>
    </location>
</feature>
<evidence type="ECO:0000256" key="1">
    <source>
        <dbReference type="SAM" id="MobiDB-lite"/>
    </source>
</evidence>
<feature type="region of interest" description="Disordered" evidence="1">
    <location>
        <begin position="333"/>
        <end position="384"/>
    </location>
</feature>
<dbReference type="KEGG" id="gfm:Enr17x_19260"/>
<keyword evidence="2" id="KW-1133">Transmembrane helix</keyword>
<evidence type="ECO:0000256" key="2">
    <source>
        <dbReference type="SAM" id="Phobius"/>
    </source>
</evidence>